<protein>
    <submittedName>
        <fullName evidence="1">Uncharacterized protein</fullName>
    </submittedName>
</protein>
<organism evidence="1 2">
    <name type="scientific">Colletotrichum truncatum</name>
    <name type="common">Anthracnose fungus</name>
    <name type="synonym">Colletotrichum capsici</name>
    <dbReference type="NCBI Taxonomy" id="5467"/>
    <lineage>
        <taxon>Eukaryota</taxon>
        <taxon>Fungi</taxon>
        <taxon>Dikarya</taxon>
        <taxon>Ascomycota</taxon>
        <taxon>Pezizomycotina</taxon>
        <taxon>Sordariomycetes</taxon>
        <taxon>Hypocreomycetidae</taxon>
        <taxon>Glomerellales</taxon>
        <taxon>Glomerellaceae</taxon>
        <taxon>Colletotrichum</taxon>
        <taxon>Colletotrichum truncatum species complex</taxon>
    </lineage>
</organism>
<gene>
    <name evidence="1" type="ORF">CTRU02_204809</name>
</gene>
<accession>A0ACC3ZD69</accession>
<evidence type="ECO:0000313" key="1">
    <source>
        <dbReference type="EMBL" id="KAL0942046.1"/>
    </source>
</evidence>
<name>A0ACC3ZD69_COLTU</name>
<dbReference type="EMBL" id="VUJX02000002">
    <property type="protein sequence ID" value="KAL0942046.1"/>
    <property type="molecule type" value="Genomic_DNA"/>
</dbReference>
<sequence length="218" mass="24801">MCPQTSNLDRDAELIYNYHRMSMPLRPASAIFCLCSLDTRVATRAAQLLLDGYGEYLIYSGGSGKLTEGRFSEPEAEVFANIARNMGVPDDKIIVEPESTNTGENVRFTHALLKRRGLKAESFVLVQKPYMERRTYATFKKQWPDAETDFTVTSPELDFEQYPNEENPKTLVVNIMVGDLVRIRDYPAKGFQIEQEIPEEIWEANKRLIAAGYNGHLP</sequence>
<dbReference type="Proteomes" id="UP000805649">
    <property type="component" value="Unassembled WGS sequence"/>
</dbReference>
<proteinExistence type="predicted"/>
<evidence type="ECO:0000313" key="2">
    <source>
        <dbReference type="Proteomes" id="UP000805649"/>
    </source>
</evidence>
<keyword evidence="2" id="KW-1185">Reference proteome</keyword>
<reference evidence="1 2" key="1">
    <citation type="journal article" date="2020" name="Phytopathology">
        <title>Genome Sequence Resources of Colletotrichum truncatum, C. plurivorum, C. musicola, and C. sojae: Four Species Pathogenic to Soybean (Glycine max).</title>
        <authorList>
            <person name="Rogerio F."/>
            <person name="Boufleur T.R."/>
            <person name="Ciampi-Guillardi M."/>
            <person name="Sukno S.A."/>
            <person name="Thon M.R."/>
            <person name="Massola Junior N.S."/>
            <person name="Baroncelli R."/>
        </authorList>
    </citation>
    <scope>NUCLEOTIDE SEQUENCE [LARGE SCALE GENOMIC DNA]</scope>
    <source>
        <strain evidence="1 2">CMES1059</strain>
    </source>
</reference>
<comment type="caution">
    <text evidence="1">The sequence shown here is derived from an EMBL/GenBank/DDBJ whole genome shotgun (WGS) entry which is preliminary data.</text>
</comment>